<dbReference type="OrthoDB" id="9781415at2"/>
<dbReference type="GO" id="GO:0016787">
    <property type="term" value="F:hydrolase activity"/>
    <property type="evidence" value="ECO:0007669"/>
    <property type="project" value="UniProtKB-KW"/>
</dbReference>
<dbReference type="InterPro" id="IPR013078">
    <property type="entry name" value="His_Pase_superF_clade-1"/>
</dbReference>
<dbReference type="InterPro" id="IPR005952">
    <property type="entry name" value="Phosphogly_mut1"/>
</dbReference>
<evidence type="ECO:0000256" key="7">
    <source>
        <dbReference type="PIRSR" id="PIRSR613078-2"/>
    </source>
</evidence>
<evidence type="ECO:0000313" key="9">
    <source>
        <dbReference type="Proteomes" id="UP000254572"/>
    </source>
</evidence>
<dbReference type="Pfam" id="PF00300">
    <property type="entry name" value="His_Phos_1"/>
    <property type="match status" value="1"/>
</dbReference>
<accession>A0A381ECP3</accession>
<gene>
    <name evidence="8" type="primary">cobC</name>
    <name evidence="8" type="ORF">NCTC13294_02069</name>
</gene>
<protein>
    <recommendedName>
        <fullName evidence="2">phosphoglycerate mutase (2,3-diphosphoglycerate-dependent)</fullName>
        <ecNumber evidence="2">5.4.2.11</ecNumber>
    </recommendedName>
</protein>
<keyword evidence="3" id="KW-0312">Gluconeogenesis</keyword>
<dbReference type="AlphaFoldDB" id="A0A381ECP3"/>
<reference evidence="8 9" key="1">
    <citation type="submission" date="2018-06" db="EMBL/GenBank/DDBJ databases">
        <authorList>
            <consortium name="Pathogen Informatics"/>
            <person name="Doyle S."/>
        </authorList>
    </citation>
    <scope>NUCLEOTIDE SEQUENCE [LARGE SCALE GENOMIC DNA]</scope>
    <source>
        <strain evidence="8 9">NCTC13294</strain>
    </source>
</reference>
<dbReference type="GO" id="GO:0004619">
    <property type="term" value="F:phosphoglycerate mutase activity"/>
    <property type="evidence" value="ECO:0007669"/>
    <property type="project" value="UniProtKB-EC"/>
</dbReference>
<keyword evidence="4" id="KW-0324">Glycolysis</keyword>
<dbReference type="Gene3D" id="3.40.50.1240">
    <property type="entry name" value="Phosphoglycerate mutase-like"/>
    <property type="match status" value="1"/>
</dbReference>
<evidence type="ECO:0000256" key="6">
    <source>
        <dbReference type="PIRSR" id="PIRSR613078-1"/>
    </source>
</evidence>
<name>A0A381ECP3_9GAMM</name>
<comment type="similarity">
    <text evidence="1">Belongs to the phosphoglycerate mutase family. BPG-dependent PGAM subfamily.</text>
</comment>
<proteinExistence type="inferred from homology"/>
<organism evidence="8 9">
    <name type="scientific">Cardiobacterium valvarum</name>
    <dbReference type="NCBI Taxonomy" id="194702"/>
    <lineage>
        <taxon>Bacteria</taxon>
        <taxon>Pseudomonadati</taxon>
        <taxon>Pseudomonadota</taxon>
        <taxon>Gammaproteobacteria</taxon>
        <taxon>Cardiobacteriales</taxon>
        <taxon>Cardiobacteriaceae</taxon>
        <taxon>Cardiobacterium</taxon>
    </lineage>
</organism>
<dbReference type="SUPFAM" id="SSF53254">
    <property type="entry name" value="Phosphoglycerate mutase-like"/>
    <property type="match status" value="1"/>
</dbReference>
<dbReference type="SMART" id="SM00855">
    <property type="entry name" value="PGAM"/>
    <property type="match status" value="1"/>
</dbReference>
<evidence type="ECO:0000256" key="5">
    <source>
        <dbReference type="ARBA" id="ARBA00023235"/>
    </source>
</evidence>
<sequence length="215" mass="23834">MKTLTLYLIRHGQTEWNVQGLMQGWGDSPLTAQGIHAACLTGRALCDIPFAAAYSSCLPRTIATARHILHERAAHVPLFQHTGLNEQHFGDWEGRKVEDIRATAEFQQLVNAPAAYRAETNGGETWAQLAARAQAAINDIVRVHESGNLLIVSHGHTLRLLLALMQGATWQNHREAGRSETLHNTAINIVRYRAENDDSNGHFQVERVNDTAHLA</sequence>
<evidence type="ECO:0000256" key="2">
    <source>
        <dbReference type="ARBA" id="ARBA00012028"/>
    </source>
</evidence>
<dbReference type="InterPro" id="IPR001345">
    <property type="entry name" value="PG/BPGM_mutase_AS"/>
</dbReference>
<dbReference type="PROSITE" id="PS00175">
    <property type="entry name" value="PG_MUTASE"/>
    <property type="match status" value="1"/>
</dbReference>
<dbReference type="EMBL" id="UFUW01000001">
    <property type="protein sequence ID" value="SUX24801.1"/>
    <property type="molecule type" value="Genomic_DNA"/>
</dbReference>
<dbReference type="GO" id="GO:0006094">
    <property type="term" value="P:gluconeogenesis"/>
    <property type="evidence" value="ECO:0007669"/>
    <property type="project" value="UniProtKB-KW"/>
</dbReference>
<keyword evidence="8" id="KW-0378">Hydrolase</keyword>
<evidence type="ECO:0000256" key="4">
    <source>
        <dbReference type="ARBA" id="ARBA00023152"/>
    </source>
</evidence>
<feature type="active site" description="Proton donor/acceptor" evidence="6">
    <location>
        <position position="86"/>
    </location>
</feature>
<dbReference type="Proteomes" id="UP000254572">
    <property type="component" value="Unassembled WGS sequence"/>
</dbReference>
<dbReference type="InterPro" id="IPR029033">
    <property type="entry name" value="His_PPase_superfam"/>
</dbReference>
<dbReference type="CDD" id="cd07067">
    <property type="entry name" value="HP_PGM_like"/>
    <property type="match status" value="1"/>
</dbReference>
<evidence type="ECO:0000256" key="3">
    <source>
        <dbReference type="ARBA" id="ARBA00022432"/>
    </source>
</evidence>
<dbReference type="PANTHER" id="PTHR11931">
    <property type="entry name" value="PHOSPHOGLYCERATE MUTASE"/>
    <property type="match status" value="1"/>
</dbReference>
<feature type="binding site" evidence="7">
    <location>
        <begin position="10"/>
        <end position="17"/>
    </location>
    <ligand>
        <name>substrate</name>
    </ligand>
</feature>
<feature type="active site" description="Tele-phosphohistidine intermediate" evidence="6">
    <location>
        <position position="11"/>
    </location>
</feature>
<dbReference type="RefSeq" id="WP_115612226.1">
    <property type="nucleotide sequence ID" value="NZ_JBHLZC010000001.1"/>
</dbReference>
<dbReference type="GO" id="GO:0006096">
    <property type="term" value="P:glycolytic process"/>
    <property type="evidence" value="ECO:0007669"/>
    <property type="project" value="UniProtKB-KW"/>
</dbReference>
<feature type="binding site" evidence="7">
    <location>
        <position position="60"/>
    </location>
    <ligand>
        <name>substrate</name>
    </ligand>
</feature>
<evidence type="ECO:0000313" key="8">
    <source>
        <dbReference type="EMBL" id="SUX24801.1"/>
    </source>
</evidence>
<dbReference type="EC" id="5.4.2.11" evidence="2"/>
<keyword evidence="5" id="KW-0413">Isomerase</keyword>
<evidence type="ECO:0000256" key="1">
    <source>
        <dbReference type="ARBA" id="ARBA00006717"/>
    </source>
</evidence>
<keyword evidence="9" id="KW-1185">Reference proteome</keyword>